<evidence type="ECO:0000256" key="3">
    <source>
        <dbReference type="ARBA" id="ARBA00023163"/>
    </source>
</evidence>
<evidence type="ECO:0000256" key="2">
    <source>
        <dbReference type="ARBA" id="ARBA00023125"/>
    </source>
</evidence>
<gene>
    <name evidence="5" type="ORF">CR194_11060</name>
</gene>
<evidence type="ECO:0000256" key="1">
    <source>
        <dbReference type="ARBA" id="ARBA00023015"/>
    </source>
</evidence>
<dbReference type="SUPFAM" id="SSF46785">
    <property type="entry name" value="Winged helix' DNA-binding domain"/>
    <property type="match status" value="1"/>
</dbReference>
<keyword evidence="3" id="KW-0804">Transcription</keyword>
<evidence type="ECO:0000259" key="4">
    <source>
        <dbReference type="PROSITE" id="PS50995"/>
    </source>
</evidence>
<dbReference type="InterPro" id="IPR000835">
    <property type="entry name" value="HTH_MarR-typ"/>
</dbReference>
<dbReference type="GO" id="GO:0003700">
    <property type="term" value="F:DNA-binding transcription factor activity"/>
    <property type="evidence" value="ECO:0007669"/>
    <property type="project" value="InterPro"/>
</dbReference>
<name>A0A323TJC4_9BACI</name>
<keyword evidence="2" id="KW-0238">DNA-binding</keyword>
<evidence type="ECO:0000313" key="6">
    <source>
        <dbReference type="Proteomes" id="UP000248214"/>
    </source>
</evidence>
<dbReference type="SMART" id="SM00347">
    <property type="entry name" value="HTH_MARR"/>
    <property type="match status" value="1"/>
</dbReference>
<dbReference type="PRINTS" id="PR00598">
    <property type="entry name" value="HTHMARR"/>
</dbReference>
<dbReference type="Gene3D" id="1.10.10.10">
    <property type="entry name" value="Winged helix-like DNA-binding domain superfamily/Winged helix DNA-binding domain"/>
    <property type="match status" value="1"/>
</dbReference>
<feature type="domain" description="HTH marR-type" evidence="4">
    <location>
        <begin position="10"/>
        <end position="147"/>
    </location>
</feature>
<sequence length="156" mass="17977">MDERGLKVNSTKMNELIEQYANVYLFATKKIEHILAEKVIPMSVEQYGILRVLDMKGAATAKEVAEYTGVHKSAVTAKTTRLESKGLVKRTQSDQDRRHIKIELTEEGKKIYDQSKEAMAEFIAVYFKQLEADEVENFLNVYKKINKMLEQENQTL</sequence>
<dbReference type="PROSITE" id="PS50995">
    <property type="entry name" value="HTH_MARR_2"/>
    <property type="match status" value="1"/>
</dbReference>
<dbReference type="PANTHER" id="PTHR42756:SF1">
    <property type="entry name" value="TRANSCRIPTIONAL REPRESSOR OF EMRAB OPERON"/>
    <property type="match status" value="1"/>
</dbReference>
<keyword evidence="1" id="KW-0805">Transcription regulation</keyword>
<reference evidence="5 6" key="1">
    <citation type="submission" date="2017-10" db="EMBL/GenBank/DDBJ databases">
        <title>Bacillus sp. nov., a halophilic bacterium isolated from a Keqin Lake.</title>
        <authorList>
            <person name="Wang H."/>
        </authorList>
    </citation>
    <scope>NUCLEOTIDE SEQUENCE [LARGE SCALE GENOMIC DNA]</scope>
    <source>
        <strain evidence="5 6">KQ-12</strain>
    </source>
</reference>
<dbReference type="PANTHER" id="PTHR42756">
    <property type="entry name" value="TRANSCRIPTIONAL REGULATOR, MARR"/>
    <property type="match status" value="1"/>
</dbReference>
<dbReference type="AlphaFoldDB" id="A0A323TJC4"/>
<keyword evidence="6" id="KW-1185">Reference proteome</keyword>
<comment type="caution">
    <text evidence="5">The sequence shown here is derived from an EMBL/GenBank/DDBJ whole genome shotgun (WGS) entry which is preliminary data.</text>
</comment>
<proteinExistence type="predicted"/>
<protein>
    <recommendedName>
        <fullName evidence="4">HTH marR-type domain-containing protein</fullName>
    </recommendedName>
</protein>
<evidence type="ECO:0000313" key="5">
    <source>
        <dbReference type="EMBL" id="PYZ93687.1"/>
    </source>
</evidence>
<dbReference type="InterPro" id="IPR036388">
    <property type="entry name" value="WH-like_DNA-bd_sf"/>
</dbReference>
<dbReference type="Proteomes" id="UP000248214">
    <property type="component" value="Unassembled WGS sequence"/>
</dbReference>
<dbReference type="GO" id="GO:0003677">
    <property type="term" value="F:DNA binding"/>
    <property type="evidence" value="ECO:0007669"/>
    <property type="project" value="UniProtKB-KW"/>
</dbReference>
<dbReference type="InterPro" id="IPR036390">
    <property type="entry name" value="WH_DNA-bd_sf"/>
</dbReference>
<dbReference type="EMBL" id="PDOD01000002">
    <property type="protein sequence ID" value="PYZ93687.1"/>
    <property type="molecule type" value="Genomic_DNA"/>
</dbReference>
<accession>A0A323TJC4</accession>
<dbReference type="Pfam" id="PF01047">
    <property type="entry name" value="MarR"/>
    <property type="match status" value="1"/>
</dbReference>
<organism evidence="5 6">
    <name type="scientific">Salipaludibacillus keqinensis</name>
    <dbReference type="NCBI Taxonomy" id="2045207"/>
    <lineage>
        <taxon>Bacteria</taxon>
        <taxon>Bacillati</taxon>
        <taxon>Bacillota</taxon>
        <taxon>Bacilli</taxon>
        <taxon>Bacillales</taxon>
        <taxon>Bacillaceae</taxon>
    </lineage>
</organism>